<evidence type="ECO:0000313" key="2">
    <source>
        <dbReference type="Proteomes" id="UP000093000"/>
    </source>
</evidence>
<accession>A0A1C7LJN4</accession>
<proteinExistence type="predicted"/>
<reference evidence="1 2" key="1">
    <citation type="submission" date="2016-03" db="EMBL/GenBank/DDBJ databases">
        <title>Choanephora cucurbitarum.</title>
        <authorList>
            <person name="Min B."/>
            <person name="Park H."/>
            <person name="Park J.-H."/>
            <person name="Shin H.-D."/>
            <person name="Choi I.-G."/>
        </authorList>
    </citation>
    <scope>NUCLEOTIDE SEQUENCE [LARGE SCALE GENOMIC DNA]</scope>
    <source>
        <strain evidence="1 2">KUS-F28377</strain>
    </source>
</reference>
<organism evidence="1 2">
    <name type="scientific">Choanephora cucurbitarum</name>
    <dbReference type="NCBI Taxonomy" id="101091"/>
    <lineage>
        <taxon>Eukaryota</taxon>
        <taxon>Fungi</taxon>
        <taxon>Fungi incertae sedis</taxon>
        <taxon>Mucoromycota</taxon>
        <taxon>Mucoromycotina</taxon>
        <taxon>Mucoromycetes</taxon>
        <taxon>Mucorales</taxon>
        <taxon>Mucorineae</taxon>
        <taxon>Choanephoraceae</taxon>
        <taxon>Choanephoroideae</taxon>
        <taxon>Choanephora</taxon>
    </lineage>
</organism>
<comment type="caution">
    <text evidence="1">The sequence shown here is derived from an EMBL/GenBank/DDBJ whole genome shotgun (WGS) entry which is preliminary data.</text>
</comment>
<dbReference type="EMBL" id="LUGH01002783">
    <property type="protein sequence ID" value="OBZ63660.1"/>
    <property type="molecule type" value="Genomic_DNA"/>
</dbReference>
<gene>
    <name evidence="1" type="ORF">A0J61_11966</name>
</gene>
<keyword evidence="2" id="KW-1185">Reference proteome</keyword>
<dbReference type="AlphaFoldDB" id="A0A1C7LJN4"/>
<evidence type="ECO:0000313" key="1">
    <source>
        <dbReference type="EMBL" id="OBZ63660.1"/>
    </source>
</evidence>
<protein>
    <submittedName>
        <fullName evidence="1">Uncharacterized protein</fullName>
    </submittedName>
</protein>
<name>A0A1C7LJN4_9FUNG</name>
<dbReference type="Proteomes" id="UP000093000">
    <property type="component" value="Unassembled WGS sequence"/>
</dbReference>
<sequence length="64" mass="7364">MIRGKMVIHSSHPNVQSTIANFGIQELLPQGEKFDWITKLAIVAIQLHDRNQNGDQRSNRKLNR</sequence>
<dbReference type="InParanoid" id="A0A1C7LJN4"/>